<proteinExistence type="predicted"/>
<keyword evidence="2" id="KW-1185">Reference proteome</keyword>
<accession>G9P3G5</accession>
<name>G9P3G5_HYPAI</name>
<evidence type="ECO:0000313" key="1">
    <source>
        <dbReference type="EMBL" id="EHK42924.1"/>
    </source>
</evidence>
<gene>
    <name evidence="1" type="ORF">TRIATDRAFT_300937</name>
</gene>
<comment type="caution">
    <text evidence="1">The sequence shown here is derived from an EMBL/GenBank/DDBJ whole genome shotgun (WGS) entry which is preliminary data.</text>
</comment>
<reference evidence="1 2" key="1">
    <citation type="journal article" date="2011" name="Genome Biol.">
        <title>Comparative genome sequence analysis underscores mycoparasitism as the ancestral life style of Trichoderma.</title>
        <authorList>
            <person name="Kubicek C.P."/>
            <person name="Herrera-Estrella A."/>
            <person name="Seidl-Seiboth V."/>
            <person name="Martinez D.A."/>
            <person name="Druzhinina I.S."/>
            <person name="Thon M."/>
            <person name="Zeilinger S."/>
            <person name="Casas-Flores S."/>
            <person name="Horwitz B.A."/>
            <person name="Mukherjee P.K."/>
            <person name="Mukherjee M."/>
            <person name="Kredics L."/>
            <person name="Alcaraz L.D."/>
            <person name="Aerts A."/>
            <person name="Antal Z."/>
            <person name="Atanasova L."/>
            <person name="Cervantes-Badillo M.G."/>
            <person name="Challacombe J."/>
            <person name="Chertkov O."/>
            <person name="McCluskey K."/>
            <person name="Coulpier F."/>
            <person name="Deshpande N."/>
            <person name="von Doehren H."/>
            <person name="Ebbole D.J."/>
            <person name="Esquivel-Naranjo E.U."/>
            <person name="Fekete E."/>
            <person name="Flipphi M."/>
            <person name="Glaser F."/>
            <person name="Gomez-Rodriguez E.Y."/>
            <person name="Gruber S."/>
            <person name="Han C."/>
            <person name="Henrissat B."/>
            <person name="Hermosa R."/>
            <person name="Hernandez-Onate M."/>
            <person name="Karaffa L."/>
            <person name="Kosti I."/>
            <person name="Le Crom S."/>
            <person name="Lindquist E."/>
            <person name="Lucas S."/>
            <person name="Luebeck M."/>
            <person name="Luebeck P.S."/>
            <person name="Margeot A."/>
            <person name="Metz B."/>
            <person name="Misra M."/>
            <person name="Nevalainen H."/>
            <person name="Omann M."/>
            <person name="Packer N."/>
            <person name="Perrone G."/>
            <person name="Uresti-Rivera E.E."/>
            <person name="Salamov A."/>
            <person name="Schmoll M."/>
            <person name="Seiboth B."/>
            <person name="Shapiro H."/>
            <person name="Sukno S."/>
            <person name="Tamayo-Ramos J.A."/>
            <person name="Tisch D."/>
            <person name="Wiest A."/>
            <person name="Wilkinson H.H."/>
            <person name="Zhang M."/>
            <person name="Coutinho P.M."/>
            <person name="Kenerley C.M."/>
            <person name="Monte E."/>
            <person name="Baker S.E."/>
            <person name="Grigoriev I.V."/>
        </authorList>
    </citation>
    <scope>NUCLEOTIDE SEQUENCE [LARGE SCALE GENOMIC DNA]</scope>
    <source>
        <strain evidence="2">ATCC 20476 / IMI 206040</strain>
    </source>
</reference>
<sequence>MSCLVRLCYQNPIGSISQNAARRIKTPLLKYHPMYLDNHPASQVFVNPRQFPIYPSSVRVLAVIHLQMPTPKRFCPFSFLNHFPLLLKRKTHQHSRRY</sequence>
<dbReference type="EMBL" id="ABDG02000026">
    <property type="protein sequence ID" value="EHK42924.1"/>
    <property type="molecule type" value="Genomic_DNA"/>
</dbReference>
<organism evidence="1 2">
    <name type="scientific">Hypocrea atroviridis (strain ATCC 20476 / IMI 206040)</name>
    <name type="common">Trichoderma atroviride</name>
    <dbReference type="NCBI Taxonomy" id="452589"/>
    <lineage>
        <taxon>Eukaryota</taxon>
        <taxon>Fungi</taxon>
        <taxon>Dikarya</taxon>
        <taxon>Ascomycota</taxon>
        <taxon>Pezizomycotina</taxon>
        <taxon>Sordariomycetes</taxon>
        <taxon>Hypocreomycetidae</taxon>
        <taxon>Hypocreales</taxon>
        <taxon>Hypocreaceae</taxon>
        <taxon>Trichoderma</taxon>
    </lineage>
</organism>
<dbReference type="HOGENOM" id="CLU_2333872_0_0_1"/>
<dbReference type="AlphaFoldDB" id="G9P3G5"/>
<protein>
    <submittedName>
        <fullName evidence="1">Uncharacterized protein</fullName>
    </submittedName>
</protein>
<evidence type="ECO:0000313" key="2">
    <source>
        <dbReference type="Proteomes" id="UP000005426"/>
    </source>
</evidence>
<dbReference type="Proteomes" id="UP000005426">
    <property type="component" value="Unassembled WGS sequence"/>
</dbReference>